<evidence type="ECO:0000313" key="1">
    <source>
        <dbReference type="EMBL" id="KMO43864.1"/>
    </source>
</evidence>
<protein>
    <submittedName>
        <fullName evidence="1">Uncharacterized protein</fullName>
    </submittedName>
</protein>
<keyword evidence="2" id="KW-1185">Reference proteome</keyword>
<dbReference type="EMBL" id="LABZ01000035">
    <property type="protein sequence ID" value="KMO43864.1"/>
    <property type="molecule type" value="Genomic_DNA"/>
</dbReference>
<sequence>MSEIATPDDARSARAELIRYDIRRDRAGWTVYDVRSGAIAVIDEVLQVGLDMDEADAVADALSTDLPPASLAGAFHRFAWFQAPARP</sequence>
<gene>
    <name evidence="1" type="ORF">VQ03_06280</name>
</gene>
<reference evidence="1 2" key="1">
    <citation type="submission" date="2015-03" db="EMBL/GenBank/DDBJ databases">
        <title>Genome sequencing of Methylobacterium tarhaniae DSM 25844.</title>
        <authorList>
            <person name="Chaudhry V."/>
            <person name="Patil P.B."/>
        </authorList>
    </citation>
    <scope>NUCLEOTIDE SEQUENCE [LARGE SCALE GENOMIC DNA]</scope>
    <source>
        <strain evidence="1 2">DSM 25844</strain>
    </source>
</reference>
<organism evidence="1 2">
    <name type="scientific">Methylobacterium tarhaniae</name>
    <dbReference type="NCBI Taxonomy" id="1187852"/>
    <lineage>
        <taxon>Bacteria</taxon>
        <taxon>Pseudomonadati</taxon>
        <taxon>Pseudomonadota</taxon>
        <taxon>Alphaproteobacteria</taxon>
        <taxon>Hyphomicrobiales</taxon>
        <taxon>Methylobacteriaceae</taxon>
        <taxon>Methylobacterium</taxon>
    </lineage>
</organism>
<dbReference type="PATRIC" id="fig|1187852.3.peg.4590"/>
<accession>A0A0J6TDB8</accession>
<dbReference type="Proteomes" id="UP000036449">
    <property type="component" value="Unassembled WGS sequence"/>
</dbReference>
<evidence type="ECO:0000313" key="2">
    <source>
        <dbReference type="Proteomes" id="UP000036449"/>
    </source>
</evidence>
<dbReference type="AlphaFoldDB" id="A0A0J6TDB8"/>
<proteinExistence type="predicted"/>
<comment type="caution">
    <text evidence="1">The sequence shown here is derived from an EMBL/GenBank/DDBJ whole genome shotgun (WGS) entry which is preliminary data.</text>
</comment>
<name>A0A0J6TDB8_9HYPH</name>